<protein>
    <submittedName>
        <fullName evidence="2">Uncharacterized protein</fullName>
    </submittedName>
</protein>
<sequence>MGSQSSQLSTSSNPKIKIKVSLVPDFDSVTSEDNYDLCDGPLEDLDVLDTEVLKDISIAMVTQMAFISFYCKVEPEDKEPVETRKAKPKGQKNPPKKLLDPIEA</sequence>
<dbReference type="GeneID" id="18925315"/>
<dbReference type="RefSeq" id="XP_007419317.1">
    <property type="nucleotide sequence ID" value="XM_007419255.1"/>
</dbReference>
<name>F4SD62_MELLP</name>
<dbReference type="HOGENOM" id="CLU_2250712_0_0_1"/>
<evidence type="ECO:0000256" key="1">
    <source>
        <dbReference type="SAM" id="MobiDB-lite"/>
    </source>
</evidence>
<reference evidence="3" key="1">
    <citation type="journal article" date="2011" name="Proc. Natl. Acad. Sci. U.S.A.">
        <title>Obligate biotrophy features unraveled by the genomic analysis of rust fungi.</title>
        <authorList>
            <person name="Duplessis S."/>
            <person name="Cuomo C.A."/>
            <person name="Lin Y.-C."/>
            <person name="Aerts A."/>
            <person name="Tisserant E."/>
            <person name="Veneault-Fourrey C."/>
            <person name="Joly D.L."/>
            <person name="Hacquard S."/>
            <person name="Amselem J."/>
            <person name="Cantarel B.L."/>
            <person name="Chiu R."/>
            <person name="Coutinho P.M."/>
            <person name="Feau N."/>
            <person name="Field M."/>
            <person name="Frey P."/>
            <person name="Gelhaye E."/>
            <person name="Goldberg J."/>
            <person name="Grabherr M.G."/>
            <person name="Kodira C.D."/>
            <person name="Kohler A."/>
            <person name="Kuees U."/>
            <person name="Lindquist E.A."/>
            <person name="Lucas S.M."/>
            <person name="Mago R."/>
            <person name="Mauceli E."/>
            <person name="Morin E."/>
            <person name="Murat C."/>
            <person name="Pangilinan J.L."/>
            <person name="Park R."/>
            <person name="Pearson M."/>
            <person name="Quesneville H."/>
            <person name="Rouhier N."/>
            <person name="Sakthikumar S."/>
            <person name="Salamov A.A."/>
            <person name="Schmutz J."/>
            <person name="Selles B."/>
            <person name="Shapiro H."/>
            <person name="Tanguay P."/>
            <person name="Tuskan G.A."/>
            <person name="Henrissat B."/>
            <person name="Van de Peer Y."/>
            <person name="Rouze P."/>
            <person name="Ellis J.G."/>
            <person name="Dodds P.N."/>
            <person name="Schein J.E."/>
            <person name="Zhong S."/>
            <person name="Hamelin R.C."/>
            <person name="Grigoriev I.V."/>
            <person name="Szabo L.J."/>
            <person name="Martin F."/>
        </authorList>
    </citation>
    <scope>NUCLEOTIDE SEQUENCE [LARGE SCALE GENOMIC DNA]</scope>
    <source>
        <strain evidence="3">98AG31 / pathotype 3-4-7</strain>
    </source>
</reference>
<feature type="region of interest" description="Disordered" evidence="1">
    <location>
        <begin position="78"/>
        <end position="104"/>
    </location>
</feature>
<accession>F4SD62</accession>
<dbReference type="InParanoid" id="F4SD62"/>
<dbReference type="KEGG" id="mlr:MELLADRAFT_114359"/>
<evidence type="ECO:0000313" key="3">
    <source>
        <dbReference type="Proteomes" id="UP000001072"/>
    </source>
</evidence>
<gene>
    <name evidence="2" type="ORF">MELLADRAFT_114359</name>
</gene>
<dbReference type="AlphaFoldDB" id="F4SD62"/>
<organism evidence="3">
    <name type="scientific">Melampsora larici-populina (strain 98AG31 / pathotype 3-4-7)</name>
    <name type="common">Poplar leaf rust fungus</name>
    <dbReference type="NCBI Taxonomy" id="747676"/>
    <lineage>
        <taxon>Eukaryota</taxon>
        <taxon>Fungi</taxon>
        <taxon>Dikarya</taxon>
        <taxon>Basidiomycota</taxon>
        <taxon>Pucciniomycotina</taxon>
        <taxon>Pucciniomycetes</taxon>
        <taxon>Pucciniales</taxon>
        <taxon>Melampsoraceae</taxon>
        <taxon>Melampsora</taxon>
    </lineage>
</organism>
<evidence type="ECO:0000313" key="2">
    <source>
        <dbReference type="EMBL" id="EGF97415.1"/>
    </source>
</evidence>
<keyword evidence="3" id="KW-1185">Reference proteome</keyword>
<dbReference type="EMBL" id="GL883238">
    <property type="protein sequence ID" value="EGF97415.1"/>
    <property type="molecule type" value="Genomic_DNA"/>
</dbReference>
<proteinExistence type="predicted"/>
<dbReference type="VEuPathDB" id="FungiDB:MELLADRAFT_114359"/>
<dbReference type="Proteomes" id="UP000001072">
    <property type="component" value="Unassembled WGS sequence"/>
</dbReference>